<evidence type="ECO:0000256" key="4">
    <source>
        <dbReference type="ARBA" id="ARBA00022898"/>
    </source>
</evidence>
<evidence type="ECO:0000256" key="3">
    <source>
        <dbReference type="ARBA" id="ARBA00008981"/>
    </source>
</evidence>
<dbReference type="PANTHER" id="PTHR43713:SF3">
    <property type="entry name" value="GLUTAMATE-1-SEMIALDEHYDE 2,1-AMINOMUTASE 1, CHLOROPLASTIC-RELATED"/>
    <property type="match status" value="1"/>
</dbReference>
<dbReference type="NCBIfam" id="NF000818">
    <property type="entry name" value="PRK00062.1"/>
    <property type="match status" value="1"/>
</dbReference>
<dbReference type="FunFam" id="3.40.640.10:FF:000021">
    <property type="entry name" value="Glutamate-1-semialdehyde 2,1-aminomutase"/>
    <property type="match status" value="1"/>
</dbReference>
<accession>A0A2M7G712</accession>
<name>A0A2M7G712_9BACT</name>
<proteinExistence type="inferred from homology"/>
<dbReference type="InterPro" id="IPR049704">
    <property type="entry name" value="Aminotrans_3_PPA_site"/>
</dbReference>
<dbReference type="PANTHER" id="PTHR43713">
    <property type="entry name" value="GLUTAMATE-1-SEMIALDEHYDE 2,1-AMINOMUTASE"/>
    <property type="match status" value="1"/>
</dbReference>
<comment type="caution">
    <text evidence="8">The sequence shown here is derived from an EMBL/GenBank/DDBJ whole genome shotgun (WGS) entry which is preliminary data.</text>
</comment>
<gene>
    <name evidence="7 8" type="primary">hemL</name>
    <name evidence="8" type="ORF">COW36_07170</name>
</gene>
<dbReference type="EMBL" id="PFFQ01000019">
    <property type="protein sequence ID" value="PIW17842.1"/>
    <property type="molecule type" value="Genomic_DNA"/>
</dbReference>
<reference evidence="8 9" key="1">
    <citation type="submission" date="2017-09" db="EMBL/GenBank/DDBJ databases">
        <title>Depth-based differentiation of microbial function through sediment-hosted aquifers and enrichment of novel symbionts in the deep terrestrial subsurface.</title>
        <authorList>
            <person name="Probst A.J."/>
            <person name="Ladd B."/>
            <person name="Jarett J.K."/>
            <person name="Geller-Mcgrath D.E."/>
            <person name="Sieber C.M."/>
            <person name="Emerson J.B."/>
            <person name="Anantharaman K."/>
            <person name="Thomas B.C."/>
            <person name="Malmstrom R."/>
            <person name="Stieglmeier M."/>
            <person name="Klingl A."/>
            <person name="Woyke T."/>
            <person name="Ryan C.M."/>
            <person name="Banfield J.F."/>
        </authorList>
    </citation>
    <scope>NUCLEOTIDE SEQUENCE [LARGE SCALE GENOMIC DNA]</scope>
    <source>
        <strain evidence="8">CG17_big_fil_post_rev_8_21_14_2_50_48_46</strain>
    </source>
</reference>
<protein>
    <recommendedName>
        <fullName evidence="7">Glutamate-1-semialdehyde 2,1-aminomutase</fullName>
        <shortName evidence="7">GSA</shortName>
        <ecNumber evidence="7">5.4.3.8</ecNumber>
    </recommendedName>
    <alternativeName>
        <fullName evidence="7">Glutamate-1-semialdehyde aminotransferase</fullName>
        <shortName evidence="7">GSA-AT</shortName>
    </alternativeName>
</protein>
<evidence type="ECO:0000256" key="2">
    <source>
        <dbReference type="ARBA" id="ARBA00004819"/>
    </source>
</evidence>
<evidence type="ECO:0000256" key="5">
    <source>
        <dbReference type="ARBA" id="ARBA00023235"/>
    </source>
</evidence>
<comment type="subunit">
    <text evidence="7">Homodimer.</text>
</comment>
<dbReference type="GO" id="GO:0030170">
    <property type="term" value="F:pyridoxal phosphate binding"/>
    <property type="evidence" value="ECO:0007669"/>
    <property type="project" value="InterPro"/>
</dbReference>
<dbReference type="SUPFAM" id="SSF53383">
    <property type="entry name" value="PLP-dependent transferases"/>
    <property type="match status" value="1"/>
</dbReference>
<keyword evidence="6 7" id="KW-0627">Porphyrin biosynthesis</keyword>
<keyword evidence="5 7" id="KW-0413">Isomerase</keyword>
<evidence type="ECO:0000313" key="9">
    <source>
        <dbReference type="Proteomes" id="UP000231019"/>
    </source>
</evidence>
<dbReference type="Proteomes" id="UP000231019">
    <property type="component" value="Unassembled WGS sequence"/>
</dbReference>
<keyword evidence="4 7" id="KW-0663">Pyridoxal phosphate</keyword>
<dbReference type="AlphaFoldDB" id="A0A2M7G712"/>
<sequence length="433" mass="46379">MKELHRSALRFVEAQSKIPGGVNSPARAFKAVGGTPPFMKKAKGAHMWDIDGNEYIDYIGSWGPMILGHGYPAVIDAVRKQLELGTSFGTPTEIEIEMADLVIAAVPSIEMVRMVNSGTEAVMSAIRLARGYTDREKIIKFSGCYHGHSDMLLAEAGSGVASLGIPGTPGVPAALVEHTLTAPFNDSTAVEQIFAAYPGQIAAVVIEPVAGNMGLVPPRQGFLEKLRAITEAEGAVLIFDEVMTGFRLAYGGAQARLGVTPDMTCLGKIIGGGMPVGAYGGKREIMECLAPAGKVYQAGTLSGNPVAMQAGVATLKALRDNPKAYEELEHKGRLLSQGIADLARELQVPVSINLMGSMFCVFFTENDVYDYASAKTSDLEAFKVFFHTLLEEGVYFPPAQFEACFISLAHSDADLRKTLKAVEKGLKKVREMK</sequence>
<feature type="modified residue" description="N6-(pyridoxal phosphate)lysine" evidence="7">
    <location>
        <position position="268"/>
    </location>
</feature>
<dbReference type="InterPro" id="IPR015424">
    <property type="entry name" value="PyrdxlP-dep_Trfase"/>
</dbReference>
<dbReference type="HAMAP" id="MF_00375">
    <property type="entry name" value="HemL_aminotrans_3"/>
    <property type="match status" value="1"/>
</dbReference>
<evidence type="ECO:0000256" key="6">
    <source>
        <dbReference type="ARBA" id="ARBA00023244"/>
    </source>
</evidence>
<evidence type="ECO:0000256" key="1">
    <source>
        <dbReference type="ARBA" id="ARBA00001933"/>
    </source>
</evidence>
<keyword evidence="7" id="KW-0963">Cytoplasm</keyword>
<dbReference type="PROSITE" id="PS00600">
    <property type="entry name" value="AA_TRANSFER_CLASS_3"/>
    <property type="match status" value="1"/>
</dbReference>
<dbReference type="Gene3D" id="3.90.1150.10">
    <property type="entry name" value="Aspartate Aminotransferase, domain 1"/>
    <property type="match status" value="1"/>
</dbReference>
<dbReference type="CDD" id="cd00610">
    <property type="entry name" value="OAT_like"/>
    <property type="match status" value="1"/>
</dbReference>
<dbReference type="Pfam" id="PF00202">
    <property type="entry name" value="Aminotran_3"/>
    <property type="match status" value="1"/>
</dbReference>
<comment type="catalytic activity">
    <reaction evidence="7">
        <text>(S)-4-amino-5-oxopentanoate = 5-aminolevulinate</text>
        <dbReference type="Rhea" id="RHEA:14265"/>
        <dbReference type="ChEBI" id="CHEBI:57501"/>
        <dbReference type="ChEBI" id="CHEBI:356416"/>
        <dbReference type="EC" id="5.4.3.8"/>
    </reaction>
</comment>
<dbReference type="InterPro" id="IPR015422">
    <property type="entry name" value="PyrdxlP-dep_Trfase_small"/>
</dbReference>
<dbReference type="InterPro" id="IPR004639">
    <property type="entry name" value="4pyrrol_synth_GluAld_NH2Trfase"/>
</dbReference>
<evidence type="ECO:0000313" key="8">
    <source>
        <dbReference type="EMBL" id="PIW17842.1"/>
    </source>
</evidence>
<dbReference type="UniPathway" id="UPA00251">
    <property type="reaction ID" value="UER00317"/>
</dbReference>
<evidence type="ECO:0000256" key="7">
    <source>
        <dbReference type="HAMAP-Rule" id="MF_00375"/>
    </source>
</evidence>
<organism evidence="8 9">
    <name type="scientific">bacterium (Candidatus Blackallbacteria) CG17_big_fil_post_rev_8_21_14_2_50_48_46</name>
    <dbReference type="NCBI Taxonomy" id="2014261"/>
    <lineage>
        <taxon>Bacteria</taxon>
        <taxon>Candidatus Blackallbacteria</taxon>
    </lineage>
</organism>
<dbReference type="NCBIfam" id="TIGR00713">
    <property type="entry name" value="hemL"/>
    <property type="match status" value="1"/>
</dbReference>
<comment type="cofactor">
    <cofactor evidence="1 7">
        <name>pyridoxal 5'-phosphate</name>
        <dbReference type="ChEBI" id="CHEBI:597326"/>
    </cofactor>
</comment>
<comment type="pathway">
    <text evidence="2">Porphyrin-containing compound metabolism; protoporphyrin-IX biosynthesis; 5-aminolevulinate from L-glutamyl-tRNA(Glu): step 2/2.</text>
</comment>
<dbReference type="InterPro" id="IPR015421">
    <property type="entry name" value="PyrdxlP-dep_Trfase_major"/>
</dbReference>
<dbReference type="EC" id="5.4.3.8" evidence="7"/>
<dbReference type="Gene3D" id="3.40.640.10">
    <property type="entry name" value="Type I PLP-dependent aspartate aminotransferase-like (Major domain)"/>
    <property type="match status" value="1"/>
</dbReference>
<dbReference type="InterPro" id="IPR005814">
    <property type="entry name" value="Aminotrans_3"/>
</dbReference>
<dbReference type="GO" id="GO:0042286">
    <property type="term" value="F:glutamate-1-semialdehyde 2,1-aminomutase activity"/>
    <property type="evidence" value="ECO:0007669"/>
    <property type="project" value="UniProtKB-UniRule"/>
</dbReference>
<comment type="similarity">
    <text evidence="3 7">Belongs to the class-III pyridoxal-phosphate-dependent aminotransferase family. HemL subfamily.</text>
</comment>
<comment type="subcellular location">
    <subcellularLocation>
        <location evidence="7">Cytoplasm</location>
    </subcellularLocation>
</comment>
<dbReference type="GO" id="GO:0005737">
    <property type="term" value="C:cytoplasm"/>
    <property type="evidence" value="ECO:0007669"/>
    <property type="project" value="UniProtKB-SubCell"/>
</dbReference>
<dbReference type="GO" id="GO:0006782">
    <property type="term" value="P:protoporphyrinogen IX biosynthetic process"/>
    <property type="evidence" value="ECO:0007669"/>
    <property type="project" value="UniProtKB-UniRule"/>
</dbReference>
<dbReference type="GO" id="GO:0008483">
    <property type="term" value="F:transaminase activity"/>
    <property type="evidence" value="ECO:0007669"/>
    <property type="project" value="InterPro"/>
</dbReference>